<dbReference type="Gene3D" id="1.20.1250.20">
    <property type="entry name" value="MFS general substrate transporter like domains"/>
    <property type="match status" value="1"/>
</dbReference>
<dbReference type="PANTHER" id="PTHR20765">
    <property type="entry name" value="SOLUTE CARRIER FAMILY 43 MEMBER 3-RELATED"/>
    <property type="match status" value="1"/>
</dbReference>
<feature type="transmembrane region" description="Helical" evidence="1">
    <location>
        <begin position="416"/>
        <end position="434"/>
    </location>
</feature>
<feature type="transmembrane region" description="Helical" evidence="1">
    <location>
        <begin position="383"/>
        <end position="409"/>
    </location>
</feature>
<feature type="transmembrane region" description="Helical" evidence="1">
    <location>
        <begin position="252"/>
        <end position="272"/>
    </location>
</feature>
<feature type="transmembrane region" description="Helical" evidence="1">
    <location>
        <begin position="96"/>
        <end position="112"/>
    </location>
</feature>
<protein>
    <recommendedName>
        <fullName evidence="4">Transporter</fullName>
    </recommendedName>
</protein>
<dbReference type="InterPro" id="IPR027197">
    <property type="entry name" value="SLC43A3"/>
</dbReference>
<evidence type="ECO:0000313" key="2">
    <source>
        <dbReference type="EMBL" id="CBY10480.1"/>
    </source>
</evidence>
<feature type="transmembrane region" description="Helical" evidence="1">
    <location>
        <begin position="356"/>
        <end position="377"/>
    </location>
</feature>
<proteinExistence type="predicted"/>
<dbReference type="Proteomes" id="UP000001307">
    <property type="component" value="Unassembled WGS sequence"/>
</dbReference>
<organism evidence="2">
    <name type="scientific">Oikopleura dioica</name>
    <name type="common">Tunicate</name>
    <dbReference type="NCBI Taxonomy" id="34765"/>
    <lineage>
        <taxon>Eukaryota</taxon>
        <taxon>Metazoa</taxon>
        <taxon>Chordata</taxon>
        <taxon>Tunicata</taxon>
        <taxon>Appendicularia</taxon>
        <taxon>Copelata</taxon>
        <taxon>Oikopleuridae</taxon>
        <taxon>Oikopleura</taxon>
    </lineage>
</organism>
<dbReference type="SUPFAM" id="SSF103473">
    <property type="entry name" value="MFS general substrate transporter"/>
    <property type="match status" value="1"/>
</dbReference>
<sequence>MQASAVNSISLILGLIEMLLFANIFYGFPFIQKIFEEEKIYMNDSCSPDEIVNGTYCLEAKQKIGDIWTYGLVFSCTGPLVFGSLVNVIGSAWTRVIAGGSTTVGLILMSFYKSFPSLLLPGVILVAFPSIAWIMLNTFIAPIYKKITVILIVVIPGLINSSATSMLIAKKFYESSEGQIGLDQIFNLLAVLSVIIHIRTLFLMPARPIPKNIHDNYNMFNESLAMSFCKSSVKTEQMGKPKRPSASSHLKYLKTGAFLVYSIYYTIVTFRINTIRGWMTTWIKHAYDGVKTNCSTLDCITQVDETISFLIDINGYAYFSLALIPLIPAFTIKAFGNSYPEGYKFGELRAKLGGMVFMMTFCAAVSLLCSSLMTLTVSSADSYYLAISNIALSVFIVPLHYSTPWLLLFSYFPPPYVQFLYAIMTIPSILVSFLNTPLYKMILGDDDINFGPVSLYLGVFSALTWACTVYLWLDSRKLIKEKEEEEKNSLYSPEKTLIDMNRTDEIVKA</sequence>
<keyword evidence="1" id="KW-0812">Transmembrane</keyword>
<dbReference type="AlphaFoldDB" id="E4XJ37"/>
<feature type="transmembrane region" description="Helical" evidence="1">
    <location>
        <begin position="118"/>
        <end position="136"/>
    </location>
</feature>
<keyword evidence="1" id="KW-1133">Transmembrane helix</keyword>
<accession>E4XJ37</accession>
<feature type="transmembrane region" description="Helical" evidence="1">
    <location>
        <begin position="67"/>
        <end position="89"/>
    </location>
</feature>
<keyword evidence="3" id="KW-1185">Reference proteome</keyword>
<feature type="transmembrane region" description="Helical" evidence="1">
    <location>
        <begin position="454"/>
        <end position="473"/>
    </location>
</feature>
<evidence type="ECO:0000313" key="3">
    <source>
        <dbReference type="Proteomes" id="UP000001307"/>
    </source>
</evidence>
<evidence type="ECO:0008006" key="4">
    <source>
        <dbReference type="Google" id="ProtNLM"/>
    </source>
</evidence>
<name>E4XJ37_OIKDI</name>
<dbReference type="PANTHER" id="PTHR20765:SF1">
    <property type="entry name" value="EQUILIBRATIVE NUCLEOBASE TRANSPORTER 1"/>
    <property type="match status" value="1"/>
</dbReference>
<gene>
    <name evidence="2" type="ORF">GSOID_T00012618001</name>
</gene>
<dbReference type="OrthoDB" id="330047at2759"/>
<evidence type="ECO:0000256" key="1">
    <source>
        <dbReference type="SAM" id="Phobius"/>
    </source>
</evidence>
<feature type="transmembrane region" description="Helical" evidence="1">
    <location>
        <begin position="316"/>
        <end position="335"/>
    </location>
</feature>
<feature type="transmembrane region" description="Helical" evidence="1">
    <location>
        <begin position="148"/>
        <end position="173"/>
    </location>
</feature>
<keyword evidence="1" id="KW-0472">Membrane</keyword>
<feature type="transmembrane region" description="Helical" evidence="1">
    <location>
        <begin position="12"/>
        <end position="31"/>
    </location>
</feature>
<dbReference type="EMBL" id="FN653057">
    <property type="protein sequence ID" value="CBY10480.1"/>
    <property type="molecule type" value="Genomic_DNA"/>
</dbReference>
<dbReference type="InterPro" id="IPR036259">
    <property type="entry name" value="MFS_trans_sf"/>
</dbReference>
<dbReference type="InParanoid" id="E4XJ37"/>
<feature type="transmembrane region" description="Helical" evidence="1">
    <location>
        <begin position="185"/>
        <end position="204"/>
    </location>
</feature>
<reference evidence="2" key="1">
    <citation type="journal article" date="2010" name="Science">
        <title>Plasticity of animal genome architecture unmasked by rapid evolution of a pelagic tunicate.</title>
        <authorList>
            <person name="Denoeud F."/>
            <person name="Henriet S."/>
            <person name="Mungpakdee S."/>
            <person name="Aury J.M."/>
            <person name="Da Silva C."/>
            <person name="Brinkmann H."/>
            <person name="Mikhaleva J."/>
            <person name="Olsen L.C."/>
            <person name="Jubin C."/>
            <person name="Canestro C."/>
            <person name="Bouquet J.M."/>
            <person name="Danks G."/>
            <person name="Poulain J."/>
            <person name="Campsteijn C."/>
            <person name="Adamski M."/>
            <person name="Cross I."/>
            <person name="Yadetie F."/>
            <person name="Muffato M."/>
            <person name="Louis A."/>
            <person name="Butcher S."/>
            <person name="Tsagkogeorga G."/>
            <person name="Konrad A."/>
            <person name="Singh S."/>
            <person name="Jensen M.F."/>
            <person name="Cong E.H."/>
            <person name="Eikeseth-Otteraa H."/>
            <person name="Noel B."/>
            <person name="Anthouard V."/>
            <person name="Porcel B.M."/>
            <person name="Kachouri-Lafond R."/>
            <person name="Nishino A."/>
            <person name="Ugolini M."/>
            <person name="Chourrout P."/>
            <person name="Nishida H."/>
            <person name="Aasland R."/>
            <person name="Huzurbazar S."/>
            <person name="Westhof E."/>
            <person name="Delsuc F."/>
            <person name="Lehrach H."/>
            <person name="Reinhardt R."/>
            <person name="Weissenbach J."/>
            <person name="Roy S.W."/>
            <person name="Artiguenave F."/>
            <person name="Postlethwait J.H."/>
            <person name="Manak J.R."/>
            <person name="Thompson E.M."/>
            <person name="Jaillon O."/>
            <person name="Du Pasquier L."/>
            <person name="Boudinot P."/>
            <person name="Liberles D.A."/>
            <person name="Volff J.N."/>
            <person name="Philippe H."/>
            <person name="Lenhard B."/>
            <person name="Roest Crollius H."/>
            <person name="Wincker P."/>
            <person name="Chourrout D."/>
        </authorList>
    </citation>
    <scope>NUCLEOTIDE SEQUENCE [LARGE SCALE GENOMIC DNA]</scope>
</reference>